<evidence type="ECO:0000313" key="12">
    <source>
        <dbReference type="Proteomes" id="UP000588083"/>
    </source>
</evidence>
<evidence type="ECO:0000259" key="4">
    <source>
        <dbReference type="Pfam" id="PF18537"/>
    </source>
</evidence>
<evidence type="ECO:0000313" key="11">
    <source>
        <dbReference type="Proteomes" id="UP000585609"/>
    </source>
</evidence>
<dbReference type="EMBL" id="BLSC01000096">
    <property type="protein sequence ID" value="GFP37477.1"/>
    <property type="molecule type" value="Genomic_DNA"/>
</dbReference>
<dbReference type="PANTHER" id="PTHR42281:SF1">
    <property type="entry name" value="ACETYL-COA DECARBONYLASE_SYNTHASE COMPLEX SUBUNIT BETA 1"/>
    <property type="match status" value="1"/>
</dbReference>
<keyword evidence="3" id="KW-0411">Iron-sulfur</keyword>
<dbReference type="Pfam" id="PF18537">
    <property type="entry name" value="CODH_A_N"/>
    <property type="match status" value="1"/>
</dbReference>
<proteinExistence type="predicted"/>
<organism evidence="7 12">
    <name type="scientific">Candidatus Hakubella thermalkaliphila</name>
    <dbReference type="NCBI Taxonomy" id="2754717"/>
    <lineage>
        <taxon>Bacteria</taxon>
        <taxon>Bacillati</taxon>
        <taxon>Actinomycetota</taxon>
        <taxon>Actinomycetota incertae sedis</taxon>
        <taxon>Candidatus Hakubellales</taxon>
        <taxon>Candidatus Hakubellaceae</taxon>
        <taxon>Candidatus Hakubella</taxon>
    </lineage>
</organism>
<dbReference type="EMBL" id="BLRU01000083">
    <property type="protein sequence ID" value="GFP19480.1"/>
    <property type="molecule type" value="Genomic_DNA"/>
</dbReference>
<evidence type="ECO:0000256" key="1">
    <source>
        <dbReference type="ARBA" id="ARBA00022723"/>
    </source>
</evidence>
<dbReference type="Proteomes" id="UP000561271">
    <property type="component" value="Unassembled WGS sequence"/>
</dbReference>
<sequence length="238" mass="25968">MSKIIATAAIKGAYKVVEQVEKRWNEAMETYGPQEAVEFPNTGYYLPVIYALTGLAVKTVGDMEEVLRRCKKLLPPIPSPDVWLPYLGHTLDAGMATLWAGEVIEALKYLMGPSPVDGIWLGAADDIIMRERGIEFVDGTAPGFAAVLGAAPTNEIAVKIARELQQKNLYVFISSNTDGVSFAEQLEAEDVQLGWPTRLVPFGKDTSATVYSLGFASRAAMSFGGVKPGDYRRNLLYN</sequence>
<evidence type="ECO:0000313" key="9">
    <source>
        <dbReference type="Proteomes" id="UP000561271"/>
    </source>
</evidence>
<dbReference type="GO" id="GO:0006084">
    <property type="term" value="P:acetyl-CoA metabolic process"/>
    <property type="evidence" value="ECO:0007669"/>
    <property type="project" value="InterPro"/>
</dbReference>
<dbReference type="Proteomes" id="UP000574717">
    <property type="component" value="Unassembled WGS sequence"/>
</dbReference>
<dbReference type="EMBL" id="BLRZ01000016">
    <property type="protein sequence ID" value="GFP29591.1"/>
    <property type="molecule type" value="Genomic_DNA"/>
</dbReference>
<dbReference type="GO" id="GO:0043885">
    <property type="term" value="F:anaerobic carbon-monoxide dehydrogenase activity"/>
    <property type="evidence" value="ECO:0007669"/>
    <property type="project" value="InterPro"/>
</dbReference>
<dbReference type="Proteomes" id="UP000588083">
    <property type="component" value="Unassembled WGS sequence"/>
</dbReference>
<gene>
    <name evidence="5" type="ORF">HKBW3S03_00985</name>
    <name evidence="6" type="ORF">HKBW3S09_00874</name>
    <name evidence="7" type="ORF">HKBW3S34_00511</name>
    <name evidence="8" type="ORF">HKBW3S44_01157</name>
</gene>
<dbReference type="SUPFAM" id="SSF56821">
    <property type="entry name" value="Prismane protein-like"/>
    <property type="match status" value="1"/>
</dbReference>
<keyword evidence="12" id="KW-1185">Reference proteome</keyword>
<dbReference type="EMBL" id="BLRW01000105">
    <property type="protein sequence ID" value="GFP23407.1"/>
    <property type="molecule type" value="Genomic_DNA"/>
</dbReference>
<protein>
    <submittedName>
        <fullName evidence="7">Acetyl-CoA synthase</fullName>
    </submittedName>
</protein>
<comment type="caution">
    <text evidence="7">The sequence shown here is derived from an EMBL/GenBank/DDBJ whole genome shotgun (WGS) entry which is preliminary data.</text>
</comment>
<dbReference type="GO" id="GO:0051536">
    <property type="term" value="F:iron-sulfur cluster binding"/>
    <property type="evidence" value="ECO:0007669"/>
    <property type="project" value="UniProtKB-KW"/>
</dbReference>
<dbReference type="InterPro" id="IPR004461">
    <property type="entry name" value="CO_DH/Ac-CoA_synth_bsu"/>
</dbReference>
<feature type="domain" description="Carbon monoxide dehydrogenase subunit alpha ,N-terminal" evidence="4">
    <location>
        <begin position="21"/>
        <end position="110"/>
    </location>
</feature>
<dbReference type="AlphaFoldDB" id="A0A6V8QBR9"/>
<dbReference type="InterPro" id="IPR011254">
    <property type="entry name" value="Prismane-like_sf"/>
</dbReference>
<reference evidence="9 10" key="1">
    <citation type="journal article" date="2020" name="Front. Microbiol.">
        <title>Single-cell genomics of novel Actinobacteria with the Wood-Ljungdahl pathway discovered in a serpentinizing system.</title>
        <authorList>
            <person name="Merino N."/>
            <person name="Kawai M."/>
            <person name="Boyd E.S."/>
            <person name="Colman D.R."/>
            <person name="McGlynn S.E."/>
            <person name="Nealson K.H."/>
            <person name="Kurokawa K."/>
            <person name="Hongoh Y."/>
        </authorList>
    </citation>
    <scope>NUCLEOTIDE SEQUENCE [LARGE SCALE GENOMIC DNA]</scope>
    <source>
        <strain evidence="5 10">S03</strain>
        <strain evidence="6 11">S09_30</strain>
        <strain evidence="7 12">S34</strain>
        <strain evidence="8 9">S44</strain>
    </source>
</reference>
<dbReference type="PANTHER" id="PTHR42281">
    <property type="match status" value="1"/>
</dbReference>
<accession>A0A6V8QBR9</accession>
<evidence type="ECO:0000313" key="10">
    <source>
        <dbReference type="Proteomes" id="UP000574717"/>
    </source>
</evidence>
<evidence type="ECO:0000313" key="5">
    <source>
        <dbReference type="EMBL" id="GFP19480.1"/>
    </source>
</evidence>
<dbReference type="Proteomes" id="UP000585609">
    <property type="component" value="Unassembled WGS sequence"/>
</dbReference>
<evidence type="ECO:0000256" key="3">
    <source>
        <dbReference type="ARBA" id="ARBA00023014"/>
    </source>
</evidence>
<evidence type="ECO:0000256" key="2">
    <source>
        <dbReference type="ARBA" id="ARBA00023004"/>
    </source>
</evidence>
<name>A0A6V8QBR9_9ACTN</name>
<dbReference type="InterPro" id="IPR041350">
    <property type="entry name" value="CODH_A_N"/>
</dbReference>
<evidence type="ECO:0000313" key="8">
    <source>
        <dbReference type="EMBL" id="GFP37477.1"/>
    </source>
</evidence>
<dbReference type="InterPro" id="IPR016099">
    <property type="entry name" value="Prismane-like_a/b-sand"/>
</dbReference>
<keyword evidence="2" id="KW-0408">Iron</keyword>
<evidence type="ECO:0000313" key="6">
    <source>
        <dbReference type="EMBL" id="GFP23407.1"/>
    </source>
</evidence>
<dbReference type="Gene3D" id="3.40.50.2030">
    <property type="match status" value="1"/>
</dbReference>
<dbReference type="RefSeq" id="WP_176231698.1">
    <property type="nucleotide sequence ID" value="NZ_BLRU01000083.1"/>
</dbReference>
<dbReference type="Gene3D" id="1.10.8.190">
    <property type="entry name" value="Carbon monoxide dehydrogenase alpha subunit. Chain M, domain 1"/>
    <property type="match status" value="1"/>
</dbReference>
<dbReference type="GO" id="GO:0046872">
    <property type="term" value="F:metal ion binding"/>
    <property type="evidence" value="ECO:0007669"/>
    <property type="project" value="UniProtKB-KW"/>
</dbReference>
<evidence type="ECO:0000313" key="7">
    <source>
        <dbReference type="EMBL" id="GFP29591.1"/>
    </source>
</evidence>
<keyword evidence="1" id="KW-0479">Metal-binding</keyword>